<dbReference type="GO" id="GO:0003824">
    <property type="term" value="F:catalytic activity"/>
    <property type="evidence" value="ECO:0007669"/>
    <property type="project" value="UniProtKB-KW"/>
</dbReference>
<dbReference type="EMBL" id="SMMG02000009">
    <property type="protein sequence ID" value="KAA3461705.1"/>
    <property type="molecule type" value="Genomic_DNA"/>
</dbReference>
<sequence length="334" mass="38963">MPFGLTNAPAVFMDLMNQIFTLYSDRFVVVFIDDILIYSRDESEHAEHLRIVLQTLRDKQLYAKFSKCEFWLREIGFLGHIVQRKLLTGNHREMYPKLEFFWVSLILHDCYTDDQLQKDVKFEWSEKCQQSFDQLKALLTKAPVLVQLVSGKEFVTYNDASLNDLGCMLMQEGKVIAYASRQLKPHEKNYHAHDLELAAIVFTLKIWLQHLYGEKCHIFTNHKSLRWLELLKDYELVIDYHPGKANVVADALSRKSLFSLRGMNTRLTLSDDGLILAELKAKPVFLQQICEAHKYDNELRAKRVQCESTSDSDLQIGFDNCLMFRNRICVPKNS</sequence>
<dbReference type="CDD" id="cd09274">
    <property type="entry name" value="RNase_HI_RT_Ty3"/>
    <property type="match status" value="1"/>
</dbReference>
<keyword evidence="1" id="KW-0511">Multifunctional enzyme</keyword>
<dbReference type="InterPro" id="IPR050951">
    <property type="entry name" value="Retrovirus_Pol_polyprotein"/>
</dbReference>
<dbReference type="Pfam" id="PF00078">
    <property type="entry name" value="RVT_1"/>
    <property type="match status" value="1"/>
</dbReference>
<dbReference type="CDD" id="cd01647">
    <property type="entry name" value="RT_LTR"/>
    <property type="match status" value="1"/>
</dbReference>
<dbReference type="OrthoDB" id="415724at2759"/>
<dbReference type="InterPro" id="IPR000477">
    <property type="entry name" value="RT_dom"/>
</dbReference>
<dbReference type="Proteomes" id="UP000325315">
    <property type="component" value="Unassembled WGS sequence"/>
</dbReference>
<gene>
    <name evidence="3" type="ORF">EPI10_028257</name>
</gene>
<name>A0A5B6UZV2_9ROSI</name>
<proteinExistence type="predicted"/>
<organism evidence="3 4">
    <name type="scientific">Gossypium australe</name>
    <dbReference type="NCBI Taxonomy" id="47621"/>
    <lineage>
        <taxon>Eukaryota</taxon>
        <taxon>Viridiplantae</taxon>
        <taxon>Streptophyta</taxon>
        <taxon>Embryophyta</taxon>
        <taxon>Tracheophyta</taxon>
        <taxon>Spermatophyta</taxon>
        <taxon>Magnoliopsida</taxon>
        <taxon>eudicotyledons</taxon>
        <taxon>Gunneridae</taxon>
        <taxon>Pentapetalae</taxon>
        <taxon>rosids</taxon>
        <taxon>malvids</taxon>
        <taxon>Malvales</taxon>
        <taxon>Malvaceae</taxon>
        <taxon>Malvoideae</taxon>
        <taxon>Gossypium</taxon>
    </lineage>
</organism>
<feature type="domain" description="Reverse transcriptase" evidence="2">
    <location>
        <begin position="1"/>
        <end position="82"/>
    </location>
</feature>
<protein>
    <submittedName>
        <fullName evidence="3">DNA/RNA polymerases superfamily protein</fullName>
    </submittedName>
</protein>
<dbReference type="FunFam" id="3.30.70.270:FF:000003">
    <property type="entry name" value="Transposon Ty3-G Gag-Pol polyprotein"/>
    <property type="match status" value="1"/>
</dbReference>
<evidence type="ECO:0000256" key="1">
    <source>
        <dbReference type="ARBA" id="ARBA00023268"/>
    </source>
</evidence>
<dbReference type="PROSITE" id="PS50878">
    <property type="entry name" value="RT_POL"/>
    <property type="match status" value="1"/>
</dbReference>
<dbReference type="Gene3D" id="3.30.70.270">
    <property type="match status" value="2"/>
</dbReference>
<reference evidence="3" key="1">
    <citation type="submission" date="2019-08" db="EMBL/GenBank/DDBJ databases">
        <authorList>
            <person name="Liu F."/>
        </authorList>
    </citation>
    <scope>NUCLEOTIDE SEQUENCE [LARGE SCALE GENOMIC DNA]</scope>
    <source>
        <strain evidence="3">PA1801</strain>
        <tissue evidence="3">Leaf</tissue>
    </source>
</reference>
<accession>A0A5B6UZV2</accession>
<dbReference type="AlphaFoldDB" id="A0A5B6UZV2"/>
<dbReference type="InterPro" id="IPR043128">
    <property type="entry name" value="Rev_trsase/Diguanyl_cyclase"/>
</dbReference>
<dbReference type="PANTHER" id="PTHR37984:SF5">
    <property type="entry name" value="PROTEIN NYNRIN-LIKE"/>
    <property type="match status" value="1"/>
</dbReference>
<evidence type="ECO:0000259" key="2">
    <source>
        <dbReference type="PROSITE" id="PS50878"/>
    </source>
</evidence>
<dbReference type="SUPFAM" id="SSF56672">
    <property type="entry name" value="DNA/RNA polymerases"/>
    <property type="match status" value="1"/>
</dbReference>
<dbReference type="Pfam" id="PF17919">
    <property type="entry name" value="RT_RNaseH_2"/>
    <property type="match status" value="1"/>
</dbReference>
<dbReference type="InterPro" id="IPR041577">
    <property type="entry name" value="RT_RNaseH_2"/>
</dbReference>
<evidence type="ECO:0000313" key="4">
    <source>
        <dbReference type="Proteomes" id="UP000325315"/>
    </source>
</evidence>
<dbReference type="InterPro" id="IPR043502">
    <property type="entry name" value="DNA/RNA_pol_sf"/>
</dbReference>
<keyword evidence="4" id="KW-1185">Reference proteome</keyword>
<comment type="caution">
    <text evidence="3">The sequence shown here is derived from an EMBL/GenBank/DDBJ whole genome shotgun (WGS) entry which is preliminary data.</text>
</comment>
<evidence type="ECO:0000313" key="3">
    <source>
        <dbReference type="EMBL" id="KAA3461705.1"/>
    </source>
</evidence>
<dbReference type="PANTHER" id="PTHR37984">
    <property type="entry name" value="PROTEIN CBG26694"/>
    <property type="match status" value="1"/>
</dbReference>